<dbReference type="AlphaFoldDB" id="A0A562ICZ0"/>
<proteinExistence type="predicted"/>
<comment type="caution">
    <text evidence="2">The sequence shown here is derived from an EMBL/GenBank/DDBJ whole genome shotgun (WGS) entry which is preliminary data.</text>
</comment>
<accession>A0A562ICZ0</accession>
<name>A0A562ICZ0_MICOL</name>
<dbReference type="RefSeq" id="WP_211372593.1">
    <property type="nucleotide sequence ID" value="NZ_BAAATQ010000104.1"/>
</dbReference>
<keyword evidence="1" id="KW-0472">Membrane</keyword>
<gene>
    <name evidence="2" type="ORF">JD77_03580</name>
</gene>
<evidence type="ECO:0000313" key="3">
    <source>
        <dbReference type="Proteomes" id="UP000319825"/>
    </source>
</evidence>
<keyword evidence="1" id="KW-0812">Transmembrane</keyword>
<evidence type="ECO:0000313" key="2">
    <source>
        <dbReference type="EMBL" id="TWH68583.1"/>
    </source>
</evidence>
<feature type="transmembrane region" description="Helical" evidence="1">
    <location>
        <begin position="166"/>
        <end position="184"/>
    </location>
</feature>
<protein>
    <submittedName>
        <fullName evidence="2">Uncharacterized protein</fullName>
    </submittedName>
</protein>
<sequence>MGPRLLLAPLAGGSTWRRGVFLLLGGVLALPYALLAAAFTQLLTRGEVPRPLVLLLLAPAVAIAAVPVFLDGSRALEIAAARALLGVDLPEPAAGHRIDRETSRRAADDLDHVLGLLREADVRRAGRLAAFATVGAVLTVGLTRPWGERFPRWMPRLAGRRVPPRLALVPAALVALAVTGAGVAELGNPGHLLDGFSSATAPLLLWPLWGPALGAAALAYHLRRRGACRRCGRG</sequence>
<keyword evidence="3" id="KW-1185">Reference proteome</keyword>
<dbReference type="EMBL" id="VLKE01000001">
    <property type="protein sequence ID" value="TWH68583.1"/>
    <property type="molecule type" value="Genomic_DNA"/>
</dbReference>
<dbReference type="Proteomes" id="UP000319825">
    <property type="component" value="Unassembled WGS sequence"/>
</dbReference>
<organism evidence="2 3">
    <name type="scientific">Micromonospora olivasterospora</name>
    <dbReference type="NCBI Taxonomy" id="1880"/>
    <lineage>
        <taxon>Bacteria</taxon>
        <taxon>Bacillati</taxon>
        <taxon>Actinomycetota</taxon>
        <taxon>Actinomycetes</taxon>
        <taxon>Micromonosporales</taxon>
        <taxon>Micromonosporaceae</taxon>
        <taxon>Micromonospora</taxon>
    </lineage>
</organism>
<feature type="transmembrane region" description="Helical" evidence="1">
    <location>
        <begin position="204"/>
        <end position="222"/>
    </location>
</feature>
<reference evidence="2 3" key="1">
    <citation type="submission" date="2019-07" db="EMBL/GenBank/DDBJ databases">
        <title>R&amp;d 2014.</title>
        <authorList>
            <person name="Klenk H.-P."/>
        </authorList>
    </citation>
    <scope>NUCLEOTIDE SEQUENCE [LARGE SCALE GENOMIC DNA]</scope>
    <source>
        <strain evidence="2 3">DSM 43868</strain>
    </source>
</reference>
<evidence type="ECO:0000256" key="1">
    <source>
        <dbReference type="SAM" id="Phobius"/>
    </source>
</evidence>
<keyword evidence="1" id="KW-1133">Transmembrane helix</keyword>
<feature type="transmembrane region" description="Helical" evidence="1">
    <location>
        <begin position="20"/>
        <end position="40"/>
    </location>
</feature>
<feature type="transmembrane region" description="Helical" evidence="1">
    <location>
        <begin position="52"/>
        <end position="70"/>
    </location>
</feature>